<proteinExistence type="predicted"/>
<gene>
    <name evidence="1" type="ORF">VKT23_020080</name>
</gene>
<dbReference type="EMBL" id="JBANRG010000119">
    <property type="protein sequence ID" value="KAK7434673.1"/>
    <property type="molecule type" value="Genomic_DNA"/>
</dbReference>
<sequence>MSSNNELGLDDLDGITLSLVCPQQSSNPCKHPCTASDESSDCGNATTLYLGGGINANVIFEARHIAKSQGFQQEQMVELESFMNDSALGQEIKTYMLNMLIKERLDKILVTQPTWTPSDALKKNINHYVAAASVSTTIISYCSRSTINVVVEKLKAGNIRNQHPLHKPACHAQWAGYFLHIH</sequence>
<evidence type="ECO:0000313" key="2">
    <source>
        <dbReference type="Proteomes" id="UP001498398"/>
    </source>
</evidence>
<name>A0ABR1IMV9_9AGAR</name>
<evidence type="ECO:0000313" key="1">
    <source>
        <dbReference type="EMBL" id="KAK7434673.1"/>
    </source>
</evidence>
<organism evidence="1 2">
    <name type="scientific">Marasmiellus scandens</name>
    <dbReference type="NCBI Taxonomy" id="2682957"/>
    <lineage>
        <taxon>Eukaryota</taxon>
        <taxon>Fungi</taxon>
        <taxon>Dikarya</taxon>
        <taxon>Basidiomycota</taxon>
        <taxon>Agaricomycotina</taxon>
        <taxon>Agaricomycetes</taxon>
        <taxon>Agaricomycetidae</taxon>
        <taxon>Agaricales</taxon>
        <taxon>Marasmiineae</taxon>
        <taxon>Omphalotaceae</taxon>
        <taxon>Marasmiellus</taxon>
    </lineage>
</organism>
<keyword evidence="2" id="KW-1185">Reference proteome</keyword>
<reference evidence="1 2" key="1">
    <citation type="submission" date="2024-01" db="EMBL/GenBank/DDBJ databases">
        <title>A draft genome for the cacao thread blight pathogen Marasmiellus scandens.</title>
        <authorList>
            <person name="Baruah I.K."/>
            <person name="Leung J."/>
            <person name="Bukari Y."/>
            <person name="Amoako-Attah I."/>
            <person name="Meinhardt L.W."/>
            <person name="Bailey B.A."/>
            <person name="Cohen S.P."/>
        </authorList>
    </citation>
    <scope>NUCLEOTIDE SEQUENCE [LARGE SCALE GENOMIC DNA]</scope>
    <source>
        <strain evidence="1 2">GH-19</strain>
    </source>
</reference>
<accession>A0ABR1IMV9</accession>
<comment type="caution">
    <text evidence="1">The sequence shown here is derived from an EMBL/GenBank/DDBJ whole genome shotgun (WGS) entry which is preliminary data.</text>
</comment>
<dbReference type="Proteomes" id="UP001498398">
    <property type="component" value="Unassembled WGS sequence"/>
</dbReference>
<protein>
    <submittedName>
        <fullName evidence="1">Uncharacterized protein</fullName>
    </submittedName>
</protein>